<evidence type="ECO:0000313" key="6">
    <source>
        <dbReference type="Proteomes" id="UP000237105"/>
    </source>
</evidence>
<feature type="region of interest" description="Disordered" evidence="4">
    <location>
        <begin position="972"/>
        <end position="1015"/>
    </location>
</feature>
<feature type="coiled-coil region" evidence="3">
    <location>
        <begin position="852"/>
        <end position="879"/>
    </location>
</feature>
<proteinExistence type="inferred from homology"/>
<evidence type="ECO:0000256" key="1">
    <source>
        <dbReference type="ARBA" id="ARBA00005921"/>
    </source>
</evidence>
<dbReference type="STRING" id="3476.A0A2P5AAS6"/>
<evidence type="ECO:0000256" key="2">
    <source>
        <dbReference type="ARBA" id="ARBA00023054"/>
    </source>
</evidence>
<dbReference type="EMBL" id="JXTB01000714">
    <property type="protein sequence ID" value="PON33636.1"/>
    <property type="molecule type" value="Genomic_DNA"/>
</dbReference>
<dbReference type="InterPro" id="IPR008587">
    <property type="entry name" value="FPP_plant"/>
</dbReference>
<feature type="compositionally biased region" description="Polar residues" evidence="4">
    <location>
        <begin position="997"/>
        <end position="1007"/>
    </location>
</feature>
<evidence type="ECO:0000313" key="5">
    <source>
        <dbReference type="EMBL" id="PON33636.1"/>
    </source>
</evidence>
<evidence type="ECO:0000256" key="4">
    <source>
        <dbReference type="SAM" id="MobiDB-lite"/>
    </source>
</evidence>
<keyword evidence="2 3" id="KW-0175">Coiled coil</keyword>
<keyword evidence="6" id="KW-1185">Reference proteome</keyword>
<reference evidence="6" key="1">
    <citation type="submission" date="2016-06" db="EMBL/GenBank/DDBJ databases">
        <title>Parallel loss of symbiosis genes in relatives of nitrogen-fixing non-legume Parasponia.</title>
        <authorList>
            <person name="Van Velzen R."/>
            <person name="Holmer R."/>
            <person name="Bu F."/>
            <person name="Rutten L."/>
            <person name="Van Zeijl A."/>
            <person name="Liu W."/>
            <person name="Santuari L."/>
            <person name="Cao Q."/>
            <person name="Sharma T."/>
            <person name="Shen D."/>
            <person name="Roswanjaya Y."/>
            <person name="Wardhani T."/>
            <person name="Kalhor M.S."/>
            <person name="Jansen J."/>
            <person name="Van den Hoogen J."/>
            <person name="Gungor B."/>
            <person name="Hartog M."/>
            <person name="Hontelez J."/>
            <person name="Verver J."/>
            <person name="Yang W.-C."/>
            <person name="Schijlen E."/>
            <person name="Repin R."/>
            <person name="Schilthuizen M."/>
            <person name="Schranz E."/>
            <person name="Heidstra R."/>
            <person name="Miyata K."/>
            <person name="Fedorova E."/>
            <person name="Kohlen W."/>
            <person name="Bisseling T."/>
            <person name="Smit S."/>
            <person name="Geurts R."/>
        </authorList>
    </citation>
    <scope>NUCLEOTIDE SEQUENCE [LARGE SCALE GENOMIC DNA]</scope>
    <source>
        <strain evidence="6">cv. WU1-14</strain>
    </source>
</reference>
<dbReference type="PANTHER" id="PTHR31580">
    <property type="entry name" value="FILAMENT-LIKE PLANT PROTEIN 4"/>
    <property type="match status" value="1"/>
</dbReference>
<organism evidence="5 6">
    <name type="scientific">Parasponia andersonii</name>
    <name type="common">Sponia andersonii</name>
    <dbReference type="NCBI Taxonomy" id="3476"/>
    <lineage>
        <taxon>Eukaryota</taxon>
        <taxon>Viridiplantae</taxon>
        <taxon>Streptophyta</taxon>
        <taxon>Embryophyta</taxon>
        <taxon>Tracheophyta</taxon>
        <taxon>Spermatophyta</taxon>
        <taxon>Magnoliopsida</taxon>
        <taxon>eudicotyledons</taxon>
        <taxon>Gunneridae</taxon>
        <taxon>Pentapetalae</taxon>
        <taxon>rosids</taxon>
        <taxon>fabids</taxon>
        <taxon>Rosales</taxon>
        <taxon>Cannabaceae</taxon>
        <taxon>Parasponia</taxon>
    </lineage>
</organism>
<name>A0A2P5AAS6_PARAD</name>
<dbReference type="OrthoDB" id="1917992at2759"/>
<protein>
    <submittedName>
        <fullName evidence="5">Filament-like protein</fullName>
    </submittedName>
</protein>
<dbReference type="Pfam" id="PF05911">
    <property type="entry name" value="FPP"/>
    <property type="match status" value="1"/>
</dbReference>
<accession>A0A2P5AAS6</accession>
<dbReference type="Proteomes" id="UP000237105">
    <property type="component" value="Unassembled WGS sequence"/>
</dbReference>
<feature type="coiled-coil region" evidence="3">
    <location>
        <begin position="754"/>
        <end position="823"/>
    </location>
</feature>
<sequence>MDHKTWLWRKKSSEKTIFVTDKVGNPLRRTEEIQKLTTDKGVGSEKSAKTLNEKLASVLLDCNVKEDLVMKGLKIAEETMTGQEKAKEETKSLKQELDEALKQGVAAKERQTNSDAELKECKRQLGIVQEEQEQKIHNAVMMASREYEKALKSLEEKFTKASKQLTDITVENSNLTNAILVKEKLIEDLNRSKSQADAEFSALMTRLDSSEKENAFLKYEFHMLQKELRIRSEEMEYYRQSAGALQRQHLECVKKITMLEEECQSLRFPMRKRLPGPPGLARNVKGRNQTDMRRRKLNPTQDLIVRDATVQNSPESPSKDVNFIFERLRVMEEENEALKKILNMKNPELHSSRGTYAQAASRLSVADVQLVEHTKCQKSMELAKCSPMVKKLSVSSDFDIGSDDGISSSGSWANALISELEHFKNGKLKDPPNRKAFEGSDISLMDDFVEMEKLAIVSSDTSSRNGYPDSTHRDLVPVAEVLSSLGDRKRQQPKDADKSFDWLQLVLNVMLEQKHVSNKSLEELLEDIKIAIGYINLPIIHQADKPAKSCTPTGTDPLHISGYLTWSSPRGSPVLNSLSGALSTDTSPRVKGDQHMQCSLGKSLSKIIKLIQGTNSGTLVGDYSPDKSSATSVDYFIRVFQWKWSELNAILQSFTRTCDDILNGRANLESFAEEVASTLDWILNNYVTPKEAASTRDKIKKHFGWDETRRENDLQVCLPTGELDMAQSEKESLGWPLVAFGESKDALIQSDKVQSALQEENSKLKNELKNIMSVKLEMEAMLSSTTEKSEALTIQLQESQQRIRSLQGELETVRETKGTIEDEIEHEKLINDDLDTQLSVARAKLNEVFQKVSSLEVELEDKRNCCEELEATCLELQLQLESDATKETRNHKISQEEKQSQTGWEITTASAKLAECQETITNLGKQLKALASPREAAILDKVFTTSATSIANKDKRLNKRSSLRDRMLAEDDAKAGIVNSQKVEETMSNTEADKKQSPAQSEGQHAINSPDVPVHTPVACRSSSCKTSTGGSLAIVPGKKKGGFDLLRKLLLRRKKGHSQKSRFSAKV</sequence>
<feature type="compositionally biased region" description="Polar residues" evidence="4">
    <location>
        <begin position="978"/>
        <end position="990"/>
    </location>
</feature>
<gene>
    <name evidence="5" type="ORF">PanWU01x14_351130</name>
</gene>
<evidence type="ECO:0000256" key="3">
    <source>
        <dbReference type="SAM" id="Coils"/>
    </source>
</evidence>
<comment type="caution">
    <text evidence="5">The sequence shown here is derived from an EMBL/GenBank/DDBJ whole genome shotgun (WGS) entry which is preliminary data.</text>
</comment>
<dbReference type="PANTHER" id="PTHR31580:SF8">
    <property type="entry name" value="FILAMENT-LIKE PROTEIN (DUF869)"/>
    <property type="match status" value="1"/>
</dbReference>
<dbReference type="AlphaFoldDB" id="A0A2P5AAS6"/>
<comment type="similarity">
    <text evidence="1">Belongs to the FPP family.</text>
</comment>
<feature type="coiled-coil region" evidence="3">
    <location>
        <begin position="144"/>
        <end position="171"/>
    </location>
</feature>